<dbReference type="STRING" id="1601833.SAMN05518684_109124"/>
<dbReference type="InterPro" id="IPR001463">
    <property type="entry name" value="Na/Ala_symport"/>
</dbReference>
<dbReference type="PROSITE" id="PS00873">
    <property type="entry name" value="NA_ALANINE_SYMP"/>
    <property type="match status" value="1"/>
</dbReference>
<gene>
    <name evidence="10" type="ORF">SAMN05518684_109124</name>
</gene>
<comment type="similarity">
    <text evidence="2 9">Belongs to the alanine or glycine:cation symporter (AGCS) (TC 2.A.25) family.</text>
</comment>
<feature type="transmembrane region" description="Helical" evidence="9">
    <location>
        <begin position="44"/>
        <end position="62"/>
    </location>
</feature>
<dbReference type="Gene3D" id="1.20.1740.10">
    <property type="entry name" value="Amino acid/polyamine transporter I"/>
    <property type="match status" value="1"/>
</dbReference>
<feature type="transmembrane region" description="Helical" evidence="9">
    <location>
        <begin position="176"/>
        <end position="196"/>
    </location>
</feature>
<feature type="transmembrane region" description="Helical" evidence="9">
    <location>
        <begin position="375"/>
        <end position="398"/>
    </location>
</feature>
<evidence type="ECO:0000256" key="5">
    <source>
        <dbReference type="ARBA" id="ARBA00022692"/>
    </source>
</evidence>
<evidence type="ECO:0000256" key="3">
    <source>
        <dbReference type="ARBA" id="ARBA00022448"/>
    </source>
</evidence>
<evidence type="ECO:0000256" key="8">
    <source>
        <dbReference type="ARBA" id="ARBA00023136"/>
    </source>
</evidence>
<keyword evidence="5 9" id="KW-0812">Transmembrane</keyword>
<feature type="transmembrane region" description="Helical" evidence="9">
    <location>
        <begin position="208"/>
        <end position="229"/>
    </location>
</feature>
<dbReference type="Pfam" id="PF01235">
    <property type="entry name" value="Na_Ala_symp"/>
    <property type="match status" value="1"/>
</dbReference>
<feature type="transmembrane region" description="Helical" evidence="9">
    <location>
        <begin position="268"/>
        <end position="291"/>
    </location>
</feature>
<feature type="transmembrane region" description="Helical" evidence="9">
    <location>
        <begin position="99"/>
        <end position="122"/>
    </location>
</feature>
<keyword evidence="4 9" id="KW-1003">Cell membrane</keyword>
<dbReference type="AlphaFoldDB" id="A0A1H9V4A6"/>
<name>A0A1H9V4A6_9BACI</name>
<keyword evidence="7 9" id="KW-1133">Transmembrane helix</keyword>
<evidence type="ECO:0000256" key="1">
    <source>
        <dbReference type="ARBA" id="ARBA00004651"/>
    </source>
</evidence>
<dbReference type="PRINTS" id="PR00175">
    <property type="entry name" value="NAALASMPORT"/>
</dbReference>
<protein>
    <submittedName>
        <fullName evidence="10">Alanine or glycine:cation symporter, AGCS family</fullName>
    </submittedName>
</protein>
<dbReference type="GO" id="GO:0005886">
    <property type="term" value="C:plasma membrane"/>
    <property type="evidence" value="ECO:0007669"/>
    <property type="project" value="UniProtKB-SubCell"/>
</dbReference>
<dbReference type="EMBL" id="FOGT01000009">
    <property type="protein sequence ID" value="SES16077.1"/>
    <property type="molecule type" value="Genomic_DNA"/>
</dbReference>
<accession>A0A1H9V4A6</accession>
<reference evidence="11" key="1">
    <citation type="submission" date="2016-10" db="EMBL/GenBank/DDBJ databases">
        <authorList>
            <person name="Varghese N."/>
            <person name="Submissions S."/>
        </authorList>
    </citation>
    <scope>NUCLEOTIDE SEQUENCE [LARGE SCALE GENOMIC DNA]</scope>
    <source>
        <strain evidence="11">S9</strain>
    </source>
</reference>
<evidence type="ECO:0000256" key="9">
    <source>
        <dbReference type="RuleBase" id="RU363064"/>
    </source>
</evidence>
<evidence type="ECO:0000256" key="6">
    <source>
        <dbReference type="ARBA" id="ARBA00022847"/>
    </source>
</evidence>
<feature type="transmembrane region" description="Helical" evidence="9">
    <location>
        <begin position="128"/>
        <end position="152"/>
    </location>
</feature>
<feature type="transmembrane region" description="Helical" evidence="9">
    <location>
        <begin position="332"/>
        <end position="355"/>
    </location>
</feature>
<keyword evidence="8 9" id="KW-0472">Membrane</keyword>
<keyword evidence="11" id="KW-1185">Reference proteome</keyword>
<dbReference type="PANTHER" id="PTHR30330:SF1">
    <property type="entry name" value="AMINO-ACID CARRIER PROTEIN ALST"/>
    <property type="match status" value="1"/>
</dbReference>
<feature type="transmembrane region" description="Helical" evidence="9">
    <location>
        <begin position="441"/>
        <end position="462"/>
    </location>
</feature>
<keyword evidence="6 9" id="KW-0769">Symport</keyword>
<feature type="transmembrane region" description="Helical" evidence="9">
    <location>
        <begin position="241"/>
        <end position="262"/>
    </location>
</feature>
<dbReference type="GO" id="GO:0005283">
    <property type="term" value="F:amino acid:sodium symporter activity"/>
    <property type="evidence" value="ECO:0007669"/>
    <property type="project" value="InterPro"/>
</dbReference>
<evidence type="ECO:0000256" key="7">
    <source>
        <dbReference type="ARBA" id="ARBA00022989"/>
    </source>
</evidence>
<comment type="subcellular location">
    <subcellularLocation>
        <location evidence="1 9">Cell membrane</location>
        <topology evidence="1 9">Multi-pass membrane protein</topology>
    </subcellularLocation>
</comment>
<keyword evidence="3 9" id="KW-0813">Transport</keyword>
<evidence type="ECO:0000313" key="11">
    <source>
        <dbReference type="Proteomes" id="UP000198571"/>
    </source>
</evidence>
<dbReference type="PANTHER" id="PTHR30330">
    <property type="entry name" value="AGSS FAMILY TRANSPORTER, SODIUM-ALANINE"/>
    <property type="match status" value="1"/>
</dbReference>
<organism evidence="10 11">
    <name type="scientific">Salipaludibacillus aurantiacus</name>
    <dbReference type="NCBI Taxonomy" id="1601833"/>
    <lineage>
        <taxon>Bacteria</taxon>
        <taxon>Bacillati</taxon>
        <taxon>Bacillota</taxon>
        <taxon>Bacilli</taxon>
        <taxon>Bacillales</taxon>
        <taxon>Bacillaceae</taxon>
    </lineage>
</organism>
<evidence type="ECO:0000256" key="2">
    <source>
        <dbReference type="ARBA" id="ARBA00009261"/>
    </source>
</evidence>
<sequence length="504" mass="54702">MVYNSAEREINAERIFRKVSGSLDQWFSQDTWIGEMVAAGNDLLWTYILIGFLLLLGLYLSIRTNFVQFRMLPTMVKELVSGTDRTAFKERKGTTPFQAFAISTAARVGTGNLAGVALAISVGGPGAIFWMWIVALIGAATGFIESTLAQIYKVKDKDGFRGGPAYYMEKGLGSRWMGLLFAVLIVLCFGLIFNSVQTHTISDAFVGAYNINPIVVGAVMAAIMGIIVFGGIRRIAVVAEVVVPIFAVTYIIVSLIIVIINITEVPAVFALIINNAFGIQEVVGGGIGAAIMNGVQRGLFSNEAGMGSAPNAAATVYVNHPVKQGLIQSLSVLIDTLIICSATAFIILLTDVYTVGDMEGIQLTQTALSAHMGDWATGFITIAIFFFAFSSLLGNYYYGETNIEFISEKPIYLLLFRIAFLGMIMVGATSDLENIWEMADLFMGSMAVVNLIAVALLAHIAIKALKDFQQQSKNGLDPVFYKDSIKGLKNIESWENKNKKSKIK</sequence>
<evidence type="ECO:0000313" key="10">
    <source>
        <dbReference type="EMBL" id="SES16077.1"/>
    </source>
</evidence>
<dbReference type="Proteomes" id="UP000198571">
    <property type="component" value="Unassembled WGS sequence"/>
</dbReference>
<dbReference type="FunFam" id="1.20.1740.10:FF:000004">
    <property type="entry name" value="Sodium:alanine symporter family protein"/>
    <property type="match status" value="1"/>
</dbReference>
<dbReference type="NCBIfam" id="TIGR00835">
    <property type="entry name" value="agcS"/>
    <property type="match status" value="1"/>
</dbReference>
<evidence type="ECO:0000256" key="4">
    <source>
        <dbReference type="ARBA" id="ARBA00022475"/>
    </source>
</evidence>
<proteinExistence type="inferred from homology"/>
<feature type="transmembrane region" description="Helical" evidence="9">
    <location>
        <begin position="410"/>
        <end position="429"/>
    </location>
</feature>